<feature type="transmembrane region" description="Helical" evidence="1">
    <location>
        <begin position="204"/>
        <end position="231"/>
    </location>
</feature>
<keyword evidence="1" id="KW-1133">Transmembrane helix</keyword>
<gene>
    <name evidence="2" type="ORF">GCM10009737_10290</name>
</gene>
<dbReference type="EMBL" id="BAAAMY010000002">
    <property type="protein sequence ID" value="GAA1910767.1"/>
    <property type="molecule type" value="Genomic_DNA"/>
</dbReference>
<evidence type="ECO:0000256" key="1">
    <source>
        <dbReference type="SAM" id="Phobius"/>
    </source>
</evidence>
<evidence type="ECO:0000313" key="2">
    <source>
        <dbReference type="EMBL" id="GAA1910767.1"/>
    </source>
</evidence>
<sequence length="243" mass="25331">MSEQQPTPAEAAGGEPVGARTVEEVVRGQLSKALGGVRGMLEAAVPTLVFTALWLTARDLRLALVCSVAAAMVLLVVRLVQRSSVQFVVNALVGIGIGALFVTLSARSGGSEDEQALAYFLPGILYNAGYAVLMGLSCVTRWPLVGFMVGSVTGDPTAWRSDPQVVRLCTRLTWLLVLPCVVRVALQAPLWLGASSGALSAEPVIAALGVMKVVLGWPLQVAALAAMAWVLGRNRTPVSTAAA</sequence>
<dbReference type="Pfam" id="PF11361">
    <property type="entry name" value="DUF3159"/>
    <property type="match status" value="1"/>
</dbReference>
<keyword evidence="1" id="KW-0472">Membrane</keyword>
<feature type="transmembrane region" description="Helical" evidence="1">
    <location>
        <begin position="62"/>
        <end position="80"/>
    </location>
</feature>
<feature type="transmembrane region" description="Helical" evidence="1">
    <location>
        <begin position="118"/>
        <end position="139"/>
    </location>
</feature>
<comment type="caution">
    <text evidence="2">The sequence shown here is derived from an EMBL/GenBank/DDBJ whole genome shotgun (WGS) entry which is preliminary data.</text>
</comment>
<organism evidence="2 3">
    <name type="scientific">Nocardioides lentus</name>
    <dbReference type="NCBI Taxonomy" id="338077"/>
    <lineage>
        <taxon>Bacteria</taxon>
        <taxon>Bacillati</taxon>
        <taxon>Actinomycetota</taxon>
        <taxon>Actinomycetes</taxon>
        <taxon>Propionibacteriales</taxon>
        <taxon>Nocardioidaceae</taxon>
        <taxon>Nocardioides</taxon>
    </lineage>
</organism>
<feature type="transmembrane region" description="Helical" evidence="1">
    <location>
        <begin position="172"/>
        <end position="192"/>
    </location>
</feature>
<accession>A0ABP5AD43</accession>
<proteinExistence type="predicted"/>
<feature type="transmembrane region" description="Helical" evidence="1">
    <location>
        <begin position="37"/>
        <end position="56"/>
    </location>
</feature>
<reference evidence="3" key="1">
    <citation type="journal article" date="2019" name="Int. J. Syst. Evol. Microbiol.">
        <title>The Global Catalogue of Microorganisms (GCM) 10K type strain sequencing project: providing services to taxonomists for standard genome sequencing and annotation.</title>
        <authorList>
            <consortium name="The Broad Institute Genomics Platform"/>
            <consortium name="The Broad Institute Genome Sequencing Center for Infectious Disease"/>
            <person name="Wu L."/>
            <person name="Ma J."/>
        </authorList>
    </citation>
    <scope>NUCLEOTIDE SEQUENCE [LARGE SCALE GENOMIC DNA]</scope>
    <source>
        <strain evidence="3">JCM 14046</strain>
    </source>
</reference>
<dbReference type="RefSeq" id="WP_344004653.1">
    <property type="nucleotide sequence ID" value="NZ_BAAAMY010000002.1"/>
</dbReference>
<dbReference type="Proteomes" id="UP001501612">
    <property type="component" value="Unassembled WGS sequence"/>
</dbReference>
<dbReference type="InterPro" id="IPR016566">
    <property type="entry name" value="UCP010219"/>
</dbReference>
<evidence type="ECO:0000313" key="3">
    <source>
        <dbReference type="Proteomes" id="UP001501612"/>
    </source>
</evidence>
<keyword evidence="3" id="KW-1185">Reference proteome</keyword>
<keyword evidence="1" id="KW-0812">Transmembrane</keyword>
<name>A0ABP5AD43_9ACTN</name>
<feature type="transmembrane region" description="Helical" evidence="1">
    <location>
        <begin position="87"/>
        <end position="106"/>
    </location>
</feature>
<protein>
    <submittedName>
        <fullName evidence="2">DUF3159 domain-containing protein</fullName>
    </submittedName>
</protein>